<organism evidence="1 2">
    <name type="scientific">Serinicoccus chungangensis</name>
    <dbReference type="NCBI Taxonomy" id="767452"/>
    <lineage>
        <taxon>Bacteria</taxon>
        <taxon>Bacillati</taxon>
        <taxon>Actinomycetota</taxon>
        <taxon>Actinomycetes</taxon>
        <taxon>Micrococcales</taxon>
        <taxon>Ornithinimicrobiaceae</taxon>
        <taxon>Serinicoccus</taxon>
    </lineage>
</organism>
<evidence type="ECO:0008006" key="3">
    <source>
        <dbReference type="Google" id="ProtNLM"/>
    </source>
</evidence>
<evidence type="ECO:0000313" key="2">
    <source>
        <dbReference type="Proteomes" id="UP000054837"/>
    </source>
</evidence>
<keyword evidence="2" id="KW-1185">Reference proteome</keyword>
<reference evidence="1 2" key="1">
    <citation type="submission" date="2015-12" db="EMBL/GenBank/DDBJ databases">
        <title>Serinicoccus chungangenesis strain CD08_5 genome sequencing and assembly.</title>
        <authorList>
            <person name="Chander A.M."/>
            <person name="Kaur G."/>
            <person name="Nair G.R."/>
            <person name="Dhawan D.K."/>
            <person name="Kochhar R.K."/>
            <person name="Mayilraj S."/>
            <person name="Bhadada S.K."/>
        </authorList>
    </citation>
    <scope>NUCLEOTIDE SEQUENCE [LARGE SCALE GENOMIC DNA]</scope>
    <source>
        <strain evidence="1 2">CD08_5</strain>
    </source>
</reference>
<dbReference type="Proteomes" id="UP000054837">
    <property type="component" value="Unassembled WGS sequence"/>
</dbReference>
<protein>
    <recommendedName>
        <fullName evidence="3">CopG family transcriptional regulator</fullName>
    </recommendedName>
</protein>
<dbReference type="RefSeq" id="WP_058890455.1">
    <property type="nucleotide sequence ID" value="NZ_LQBL01000008.1"/>
</dbReference>
<dbReference type="STRING" id="767452.AVL62_15200"/>
<dbReference type="EMBL" id="LQBL01000008">
    <property type="protein sequence ID" value="KUG57169.1"/>
    <property type="molecule type" value="Genomic_DNA"/>
</dbReference>
<dbReference type="OrthoDB" id="4560449at2"/>
<proteinExistence type="predicted"/>
<comment type="caution">
    <text evidence="1">The sequence shown here is derived from an EMBL/GenBank/DDBJ whole genome shotgun (WGS) entry which is preliminary data.</text>
</comment>
<sequence length="74" mass="8169">MRTTVNLTPDVEAEVARLRESGLSVSEAVVLLARRGMLRSRQTSPMPFTQRTSRLGSRVDVTNIGEVLDLLDAE</sequence>
<gene>
    <name evidence="1" type="ORF">AVL62_15200</name>
</gene>
<evidence type="ECO:0000313" key="1">
    <source>
        <dbReference type="EMBL" id="KUG57169.1"/>
    </source>
</evidence>
<name>A0A0W8IB20_9MICO</name>
<accession>A0A0W8IB20</accession>
<dbReference type="AlphaFoldDB" id="A0A0W8IB20"/>